<dbReference type="PROSITE" id="PS51410">
    <property type="entry name" value="BH4_AAA_HYDROXYL_2"/>
    <property type="match status" value="1"/>
</dbReference>
<dbReference type="EMBL" id="RJKE01000001">
    <property type="protein sequence ID" value="ROO91298.1"/>
    <property type="molecule type" value="Genomic_DNA"/>
</dbReference>
<keyword evidence="5 7" id="KW-0408">Iron</keyword>
<dbReference type="SUPFAM" id="SSF56534">
    <property type="entry name" value="Aromatic aminoacid monoxygenases, catalytic and oligomerization domains"/>
    <property type="match status" value="1"/>
</dbReference>
<dbReference type="InterPro" id="IPR036951">
    <property type="entry name" value="ArAA_hydroxylase_sf"/>
</dbReference>
<dbReference type="NCBIfam" id="NF008877">
    <property type="entry name" value="PRK11913.1-2"/>
    <property type="match status" value="1"/>
</dbReference>
<dbReference type="CDD" id="cd00361">
    <property type="entry name" value="arom_aa_hydroxylase"/>
    <property type="match status" value="1"/>
</dbReference>
<dbReference type="InterPro" id="IPR001273">
    <property type="entry name" value="ArAA_hydroxylase"/>
</dbReference>
<dbReference type="PANTHER" id="PTHR11473:SF24">
    <property type="entry name" value="PHENYLALANINE-4-HYDROXYLASE"/>
    <property type="match status" value="1"/>
</dbReference>
<feature type="binding site" evidence="7">
    <location>
        <position position="162"/>
    </location>
    <ligand>
        <name>Fe cation</name>
        <dbReference type="ChEBI" id="CHEBI:24875"/>
    </ligand>
</feature>
<evidence type="ECO:0000256" key="6">
    <source>
        <dbReference type="ARBA" id="ARBA00023033"/>
    </source>
</evidence>
<evidence type="ECO:0000256" key="4">
    <source>
        <dbReference type="ARBA" id="ARBA00023002"/>
    </source>
</evidence>
<comment type="cofactor">
    <cofactor evidence="1 7">
        <name>Fe(2+)</name>
        <dbReference type="ChEBI" id="CHEBI:29033"/>
    </cofactor>
</comment>
<dbReference type="OrthoDB" id="9780502at2"/>
<protein>
    <submittedName>
        <fullName evidence="9">Phenylalanine 4-hydroxylase</fullName>
    </submittedName>
</protein>
<dbReference type="GO" id="GO:0005506">
    <property type="term" value="F:iron ion binding"/>
    <property type="evidence" value="ECO:0007669"/>
    <property type="project" value="InterPro"/>
</dbReference>
<evidence type="ECO:0000313" key="10">
    <source>
        <dbReference type="Proteomes" id="UP000272400"/>
    </source>
</evidence>
<comment type="similarity">
    <text evidence="2">Belongs to the biopterin-dependent aromatic amino acid hydroxylase family.</text>
</comment>
<name>A0A3N1DDP2_9ACTN</name>
<evidence type="ECO:0000256" key="1">
    <source>
        <dbReference type="ARBA" id="ARBA00001954"/>
    </source>
</evidence>
<evidence type="ECO:0000256" key="2">
    <source>
        <dbReference type="ARBA" id="ARBA00009712"/>
    </source>
</evidence>
<dbReference type="RefSeq" id="WP_123670141.1">
    <property type="nucleotide sequence ID" value="NZ_RJKE01000001.1"/>
</dbReference>
<evidence type="ECO:0000256" key="5">
    <source>
        <dbReference type="ARBA" id="ARBA00023004"/>
    </source>
</evidence>
<dbReference type="Proteomes" id="UP000272400">
    <property type="component" value="Unassembled WGS sequence"/>
</dbReference>
<feature type="domain" description="Biopterin-dependent aromatic amino acid hydroxylase family profile" evidence="8">
    <location>
        <begin position="1"/>
        <end position="293"/>
    </location>
</feature>
<keyword evidence="3 7" id="KW-0479">Metal-binding</keyword>
<comment type="caution">
    <text evidence="9">The sequence shown here is derived from an EMBL/GenBank/DDBJ whole genome shotgun (WGS) entry which is preliminary data.</text>
</comment>
<reference evidence="9 10" key="1">
    <citation type="submission" date="2018-11" db="EMBL/GenBank/DDBJ databases">
        <title>Sequencing the genomes of 1000 actinobacteria strains.</title>
        <authorList>
            <person name="Klenk H.-P."/>
        </authorList>
    </citation>
    <scope>NUCLEOTIDE SEQUENCE [LARGE SCALE GENOMIC DNA]</scope>
    <source>
        <strain evidence="9 10">DSM 44254</strain>
    </source>
</reference>
<dbReference type="GO" id="GO:0009072">
    <property type="term" value="P:aromatic amino acid metabolic process"/>
    <property type="evidence" value="ECO:0007669"/>
    <property type="project" value="InterPro"/>
</dbReference>
<dbReference type="InterPro" id="IPR019774">
    <property type="entry name" value="Aromatic-AA_hydroxylase_C"/>
</dbReference>
<evidence type="ECO:0000313" key="9">
    <source>
        <dbReference type="EMBL" id="ROO91298.1"/>
    </source>
</evidence>
<feature type="binding site" evidence="7">
    <location>
        <position position="167"/>
    </location>
    <ligand>
        <name>Fe cation</name>
        <dbReference type="ChEBI" id="CHEBI:24875"/>
    </ligand>
</feature>
<dbReference type="PRINTS" id="PR00372">
    <property type="entry name" value="FYWHYDRXLASE"/>
</dbReference>
<dbReference type="PANTHER" id="PTHR11473">
    <property type="entry name" value="AROMATIC AMINO ACID HYDROXYLASE"/>
    <property type="match status" value="1"/>
</dbReference>
<evidence type="ECO:0000256" key="3">
    <source>
        <dbReference type="ARBA" id="ARBA00022723"/>
    </source>
</evidence>
<dbReference type="Pfam" id="PF00351">
    <property type="entry name" value="Biopterin_H"/>
    <property type="match status" value="1"/>
</dbReference>
<dbReference type="GO" id="GO:0016714">
    <property type="term" value="F:oxidoreductase activity, acting on paired donors, with incorporation or reduction of molecular oxygen, reduced pteridine as one donor, and incorporation of one atom of oxygen"/>
    <property type="evidence" value="ECO:0007669"/>
    <property type="project" value="InterPro"/>
</dbReference>
<evidence type="ECO:0000259" key="8">
    <source>
        <dbReference type="PROSITE" id="PS51410"/>
    </source>
</evidence>
<sequence>MFEEAQYFAPVKQDEHGGVTVELGRDHPGFADPVYRERRNAIARLALEYRKGDPLPEATYTDEEHEVWRLVSAELDAKHRRYAAAEYLAAKARLGLPADRIPQLQEVTDGLRPLTGFGYLPAAGLVPLREFYGSLADSLFHATQYIRHHSTPFYTPEPDVLHEVLGHGNALASDRYAALYRAAGKAARRVETPEALEFVSRVFWFTMEFGVIAEGAELKAYGAGILSSYGEIEEFRSMDVHPLDLRVMGATDYDITKYQTDLFRAESLDHLEDVAGTFWDTCTDDSIRSLTRA</sequence>
<dbReference type="Gene3D" id="1.10.800.10">
    <property type="entry name" value="Aromatic amino acid hydroxylase"/>
    <property type="match status" value="1"/>
</dbReference>
<dbReference type="AlphaFoldDB" id="A0A3N1DDP2"/>
<keyword evidence="4" id="KW-0560">Oxidoreductase</keyword>
<proteinExistence type="inferred from homology"/>
<accession>A0A3N1DDP2</accession>
<organism evidence="9 10">
    <name type="scientific">Actinocorallia herbida</name>
    <dbReference type="NCBI Taxonomy" id="58109"/>
    <lineage>
        <taxon>Bacteria</taxon>
        <taxon>Bacillati</taxon>
        <taxon>Actinomycetota</taxon>
        <taxon>Actinomycetes</taxon>
        <taxon>Streptosporangiales</taxon>
        <taxon>Thermomonosporaceae</taxon>
        <taxon>Actinocorallia</taxon>
    </lineage>
</organism>
<evidence type="ECO:0000256" key="7">
    <source>
        <dbReference type="PIRSR" id="PIRSR601273-2"/>
    </source>
</evidence>
<feature type="binding site" evidence="7">
    <location>
        <position position="208"/>
    </location>
    <ligand>
        <name>Fe cation</name>
        <dbReference type="ChEBI" id="CHEBI:24875"/>
    </ligand>
</feature>
<keyword evidence="6" id="KW-0503">Monooxygenase</keyword>
<dbReference type="InterPro" id="IPR036329">
    <property type="entry name" value="Aro-AA_hydroxylase_C_sf"/>
</dbReference>
<keyword evidence="10" id="KW-1185">Reference proteome</keyword>
<gene>
    <name evidence="9" type="ORF">EDD29_9051</name>
</gene>